<protein>
    <recommendedName>
        <fullName evidence="4">Holin</fullName>
    </recommendedName>
</protein>
<keyword evidence="1" id="KW-1133">Transmembrane helix</keyword>
<evidence type="ECO:0008006" key="4">
    <source>
        <dbReference type="Google" id="ProtNLM"/>
    </source>
</evidence>
<reference evidence="2 3" key="1">
    <citation type="submission" date="2021-08" db="EMBL/GenBank/DDBJ databases">
        <title>Draft genome sequence of Mycolicibacterium sp. NGTWS1702 strain.</title>
        <authorList>
            <person name="Matsumoto M."/>
            <person name="Tang B.C.C."/>
            <person name="Machida Y."/>
            <person name="Matoyama H."/>
            <person name="Kishihara T."/>
            <person name="Sato S."/>
            <person name="Kondo I."/>
            <person name="Sano M."/>
            <person name="Kato G."/>
        </authorList>
    </citation>
    <scope>NUCLEOTIDE SEQUENCE [LARGE SCALE GENOMIC DNA]</scope>
    <source>
        <strain evidence="2 3">NGTWSNA01</strain>
    </source>
</reference>
<comment type="caution">
    <text evidence="2">The sequence shown here is derived from an EMBL/GenBank/DDBJ whole genome shotgun (WGS) entry which is preliminary data.</text>
</comment>
<name>A0ABQ4V408_9MYCO</name>
<keyword evidence="1" id="KW-0812">Transmembrane</keyword>
<feature type="transmembrane region" description="Helical" evidence="1">
    <location>
        <begin position="103"/>
        <end position="124"/>
    </location>
</feature>
<feature type="transmembrane region" description="Helical" evidence="1">
    <location>
        <begin position="43"/>
        <end position="67"/>
    </location>
</feature>
<proteinExistence type="predicted"/>
<dbReference type="EMBL" id="BPRH01000166">
    <property type="protein sequence ID" value="GJF08567.1"/>
    <property type="molecule type" value="Genomic_DNA"/>
</dbReference>
<organism evidence="2 3">
    <name type="scientific">Mycolicibacterium cyprinidarum</name>
    <dbReference type="NCBI Taxonomy" id="2860311"/>
    <lineage>
        <taxon>Bacteria</taxon>
        <taxon>Bacillati</taxon>
        <taxon>Actinomycetota</taxon>
        <taxon>Actinomycetes</taxon>
        <taxon>Mycobacteriales</taxon>
        <taxon>Mycobacteriaceae</taxon>
        <taxon>Mycolicibacterium</taxon>
    </lineage>
</organism>
<feature type="transmembrane region" description="Helical" evidence="1">
    <location>
        <begin position="16"/>
        <end position="36"/>
    </location>
</feature>
<dbReference type="Proteomes" id="UP001060504">
    <property type="component" value="Unassembled WGS sequence"/>
</dbReference>
<accession>A0ABQ4V408</accession>
<evidence type="ECO:0000256" key="1">
    <source>
        <dbReference type="SAM" id="Phobius"/>
    </source>
</evidence>
<gene>
    <name evidence="2" type="ORF">NGTWS1702_01550</name>
</gene>
<feature type="transmembrane region" description="Helical" evidence="1">
    <location>
        <begin position="73"/>
        <end position="96"/>
    </location>
</feature>
<keyword evidence="3" id="KW-1185">Reference proteome</keyword>
<sequence>MTEPQETRPVDVDTGFWLWMVSLPLMVAGYVIDMVTAERRSSLLVLAINGVFLVVLAGVVVAFLMLMKYGHRWARTCLTGGAIATVAYSLSSLLTVERSAGVAVGYAVSAIFGSVLIAGGVYLLHRPDVNAFFTSTPPR</sequence>
<keyword evidence="1" id="KW-0472">Membrane</keyword>
<evidence type="ECO:0000313" key="2">
    <source>
        <dbReference type="EMBL" id="GJF08567.1"/>
    </source>
</evidence>
<evidence type="ECO:0000313" key="3">
    <source>
        <dbReference type="Proteomes" id="UP001060504"/>
    </source>
</evidence>